<evidence type="ECO:0000313" key="1">
    <source>
        <dbReference type="EMBL" id="CBY08713.1"/>
    </source>
</evidence>
<evidence type="ECO:0000313" key="2">
    <source>
        <dbReference type="Proteomes" id="UP000001307"/>
    </source>
</evidence>
<keyword evidence="2" id="KW-1185">Reference proteome</keyword>
<reference evidence="1" key="1">
    <citation type="journal article" date="2010" name="Science">
        <title>Plasticity of animal genome architecture unmasked by rapid evolution of a pelagic tunicate.</title>
        <authorList>
            <person name="Denoeud F."/>
            <person name="Henriet S."/>
            <person name="Mungpakdee S."/>
            <person name="Aury J.M."/>
            <person name="Da Silva C."/>
            <person name="Brinkmann H."/>
            <person name="Mikhaleva J."/>
            <person name="Olsen L.C."/>
            <person name="Jubin C."/>
            <person name="Canestro C."/>
            <person name="Bouquet J.M."/>
            <person name="Danks G."/>
            <person name="Poulain J."/>
            <person name="Campsteijn C."/>
            <person name="Adamski M."/>
            <person name="Cross I."/>
            <person name="Yadetie F."/>
            <person name="Muffato M."/>
            <person name="Louis A."/>
            <person name="Butcher S."/>
            <person name="Tsagkogeorga G."/>
            <person name="Konrad A."/>
            <person name="Singh S."/>
            <person name="Jensen M.F."/>
            <person name="Cong E.H."/>
            <person name="Eikeseth-Otteraa H."/>
            <person name="Noel B."/>
            <person name="Anthouard V."/>
            <person name="Porcel B.M."/>
            <person name="Kachouri-Lafond R."/>
            <person name="Nishino A."/>
            <person name="Ugolini M."/>
            <person name="Chourrout P."/>
            <person name="Nishida H."/>
            <person name="Aasland R."/>
            <person name="Huzurbazar S."/>
            <person name="Westhof E."/>
            <person name="Delsuc F."/>
            <person name="Lehrach H."/>
            <person name="Reinhardt R."/>
            <person name="Weissenbach J."/>
            <person name="Roy S.W."/>
            <person name="Artiguenave F."/>
            <person name="Postlethwait J.H."/>
            <person name="Manak J.R."/>
            <person name="Thompson E.M."/>
            <person name="Jaillon O."/>
            <person name="Du Pasquier L."/>
            <person name="Boudinot P."/>
            <person name="Liberles D.A."/>
            <person name="Volff J.N."/>
            <person name="Philippe H."/>
            <person name="Lenhard B."/>
            <person name="Roest Crollius H."/>
            <person name="Wincker P."/>
            <person name="Chourrout D."/>
        </authorList>
    </citation>
    <scope>NUCLEOTIDE SEQUENCE [LARGE SCALE GENOMIC DNA]</scope>
</reference>
<sequence>MFKRCLEKRNKQTTKIAKLEAENLARCKVVENIRPRVCFKERLKSNTRRKRKHGLQENCERCRTASMDSCFSLEIHCLCYARWSFIPKIP</sequence>
<dbReference type="EMBL" id="FN653032">
    <property type="protein sequence ID" value="CBY08713.1"/>
    <property type="molecule type" value="Genomic_DNA"/>
</dbReference>
<accession>E4XAQ1</accession>
<organism evidence="1">
    <name type="scientific">Oikopleura dioica</name>
    <name type="common">Tunicate</name>
    <dbReference type="NCBI Taxonomy" id="34765"/>
    <lineage>
        <taxon>Eukaryota</taxon>
        <taxon>Metazoa</taxon>
        <taxon>Chordata</taxon>
        <taxon>Tunicata</taxon>
        <taxon>Appendicularia</taxon>
        <taxon>Copelata</taxon>
        <taxon>Oikopleuridae</taxon>
        <taxon>Oikopleura</taxon>
    </lineage>
</organism>
<dbReference type="InParanoid" id="E4XAQ1"/>
<proteinExistence type="predicted"/>
<gene>
    <name evidence="1" type="ORF">GSOID_T00005300001</name>
</gene>
<protein>
    <submittedName>
        <fullName evidence="1">Uncharacterized protein</fullName>
    </submittedName>
</protein>
<dbReference type="AlphaFoldDB" id="E4XAQ1"/>
<dbReference type="Proteomes" id="UP000001307">
    <property type="component" value="Unassembled WGS sequence"/>
</dbReference>
<name>E4XAQ1_OIKDI</name>